<dbReference type="GO" id="GO:0015808">
    <property type="term" value="P:L-alanine transport"/>
    <property type="evidence" value="ECO:0007669"/>
    <property type="project" value="TreeGrafter"/>
</dbReference>
<dbReference type="GO" id="GO:0015192">
    <property type="term" value="F:L-phenylalanine transmembrane transporter activity"/>
    <property type="evidence" value="ECO:0007669"/>
    <property type="project" value="TreeGrafter"/>
</dbReference>
<dbReference type="GO" id="GO:0005886">
    <property type="term" value="C:plasma membrane"/>
    <property type="evidence" value="ECO:0007669"/>
    <property type="project" value="UniProtKB-SubCell"/>
</dbReference>
<feature type="transmembrane region" description="Helical" evidence="10">
    <location>
        <begin position="102"/>
        <end position="124"/>
    </location>
</feature>
<feature type="transmembrane region" description="Helical" evidence="10">
    <location>
        <begin position="66"/>
        <end position="90"/>
    </location>
</feature>
<dbReference type="EMBL" id="AEJF01000053">
    <property type="protein sequence ID" value="KLU27126.1"/>
    <property type="molecule type" value="Genomic_DNA"/>
</dbReference>
<dbReference type="AlphaFoldDB" id="A0A0J1D371"/>
<dbReference type="GO" id="GO:0042941">
    <property type="term" value="P:D-alanine transmembrane transport"/>
    <property type="evidence" value="ECO:0007669"/>
    <property type="project" value="TreeGrafter"/>
</dbReference>
<keyword evidence="5 10" id="KW-0812">Transmembrane</keyword>
<evidence type="ECO:0000256" key="1">
    <source>
        <dbReference type="ARBA" id="ARBA00004651"/>
    </source>
</evidence>
<dbReference type="Pfam" id="PF02653">
    <property type="entry name" value="BPD_transp_2"/>
    <property type="match status" value="1"/>
</dbReference>
<dbReference type="GO" id="GO:0005304">
    <property type="term" value="F:L-valine transmembrane transporter activity"/>
    <property type="evidence" value="ECO:0007669"/>
    <property type="project" value="TreeGrafter"/>
</dbReference>
<feature type="transmembrane region" description="Helical" evidence="10">
    <location>
        <begin position="42"/>
        <end position="60"/>
    </location>
</feature>
<evidence type="ECO:0000256" key="9">
    <source>
        <dbReference type="ARBA" id="ARBA00037998"/>
    </source>
</evidence>
<accession>A0A0J1D371</accession>
<dbReference type="GO" id="GO:0015188">
    <property type="term" value="F:L-isoleucine transmembrane transporter activity"/>
    <property type="evidence" value="ECO:0007669"/>
    <property type="project" value="TreeGrafter"/>
</dbReference>
<evidence type="ECO:0000313" key="12">
    <source>
        <dbReference type="Proteomes" id="UP000035963"/>
    </source>
</evidence>
<dbReference type="OrthoDB" id="9807115at2"/>
<dbReference type="GO" id="GO:0015190">
    <property type="term" value="F:L-leucine transmembrane transporter activity"/>
    <property type="evidence" value="ECO:0007669"/>
    <property type="project" value="TreeGrafter"/>
</dbReference>
<dbReference type="GO" id="GO:1903806">
    <property type="term" value="P:L-isoleucine import across plasma membrane"/>
    <property type="evidence" value="ECO:0007669"/>
    <property type="project" value="TreeGrafter"/>
</dbReference>
<name>A0A0J1D371_9BURK</name>
<keyword evidence="7 10" id="KW-1133">Transmembrane helix</keyword>
<dbReference type="PATRIC" id="fig|908627.4.peg.1334"/>
<evidence type="ECO:0000256" key="4">
    <source>
        <dbReference type="ARBA" id="ARBA00022519"/>
    </source>
</evidence>
<evidence type="ECO:0000256" key="8">
    <source>
        <dbReference type="ARBA" id="ARBA00023136"/>
    </source>
</evidence>
<keyword evidence="4" id="KW-0997">Cell inner membrane</keyword>
<proteinExistence type="inferred from homology"/>
<evidence type="ECO:0000256" key="5">
    <source>
        <dbReference type="ARBA" id="ARBA00022692"/>
    </source>
</evidence>
<evidence type="ECO:0000256" key="7">
    <source>
        <dbReference type="ARBA" id="ARBA00022989"/>
    </source>
</evidence>
<keyword evidence="2" id="KW-0813">Transport</keyword>
<comment type="similarity">
    <text evidence="9">Belongs to the binding-protein-dependent transport system permease family. LivHM subfamily.</text>
</comment>
<keyword evidence="6" id="KW-0029">Amino-acid transport</keyword>
<keyword evidence="12" id="KW-1185">Reference proteome</keyword>
<organism evidence="11 12">
    <name type="scientific">Caballeronia mineralivorans PML1(12)</name>
    <dbReference type="NCBI Taxonomy" id="908627"/>
    <lineage>
        <taxon>Bacteria</taxon>
        <taxon>Pseudomonadati</taxon>
        <taxon>Pseudomonadota</taxon>
        <taxon>Betaproteobacteria</taxon>
        <taxon>Burkholderiales</taxon>
        <taxon>Burkholderiaceae</taxon>
        <taxon>Caballeronia</taxon>
    </lineage>
</organism>
<reference evidence="11 12" key="1">
    <citation type="journal article" date="2015" name="Genome Announc.">
        <title>Draft Genome Sequence of Burkholderia sp. Strain PML1(12), an Ectomycorrhizosphere-Inhabiting Bacterium with Effective Mineral-Weathering Ability.</title>
        <authorList>
            <person name="Uroz S."/>
            <person name="Oger P."/>
        </authorList>
    </citation>
    <scope>NUCLEOTIDE SEQUENCE [LARGE SCALE GENOMIC DNA]</scope>
    <source>
        <strain evidence="12">PML1(12)</strain>
    </source>
</reference>
<keyword evidence="3" id="KW-1003">Cell membrane</keyword>
<evidence type="ECO:0000256" key="3">
    <source>
        <dbReference type="ARBA" id="ARBA00022475"/>
    </source>
</evidence>
<protein>
    <submittedName>
        <fullName evidence="11">ABC transporter permease</fullName>
    </submittedName>
</protein>
<comment type="caution">
    <text evidence="11">The sequence shown here is derived from an EMBL/GenBank/DDBJ whole genome shotgun (WGS) entry which is preliminary data.</text>
</comment>
<dbReference type="RefSeq" id="WP_047845697.1">
    <property type="nucleotide sequence ID" value="NZ_AEJF01000053.1"/>
</dbReference>
<keyword evidence="8 10" id="KW-0472">Membrane</keyword>
<comment type="subcellular location">
    <subcellularLocation>
        <location evidence="1">Cell membrane</location>
        <topology evidence="1">Multi-pass membrane protein</topology>
    </subcellularLocation>
</comment>
<dbReference type="CDD" id="cd06582">
    <property type="entry name" value="TM_PBP1_LivH_like"/>
    <property type="match status" value="1"/>
</dbReference>
<feature type="transmembrane region" description="Helical" evidence="10">
    <location>
        <begin position="12"/>
        <end position="35"/>
    </location>
</feature>
<dbReference type="PANTHER" id="PTHR11795">
    <property type="entry name" value="BRANCHED-CHAIN AMINO ACID TRANSPORT SYSTEM PERMEASE PROTEIN LIVH"/>
    <property type="match status" value="1"/>
</dbReference>
<evidence type="ECO:0000256" key="10">
    <source>
        <dbReference type="SAM" id="Phobius"/>
    </source>
</evidence>
<evidence type="ECO:0000313" key="11">
    <source>
        <dbReference type="EMBL" id="KLU27126.1"/>
    </source>
</evidence>
<feature type="transmembrane region" description="Helical" evidence="10">
    <location>
        <begin position="273"/>
        <end position="292"/>
    </location>
</feature>
<sequence>MSTFFQFVVEGLTIGSFYALVALGYTMVYGIIRLINFAHGDLFMVGAFIGWTGLTVLAAAHLPLALALLITLVASMAVTGALGLAIERVAYQPLLRAPRLSILITALGVSLALENGVLLLYGAGFNTYPHVLSHAGLDIYGVQITFAQIGIIVASFALMLALYFFVHRTFVGTAMRALAIDQDAARLMGIDVERLIQLTFFLGSALAAVAGVMEGLYYTQINFFMGFVLGLRAFTAAVLGGIGNIPGAMAGGILIGLLEAFGAGYVSSRWTDVFVFGVLIGVLVIKPTGLFGERVVERM</sequence>
<dbReference type="Proteomes" id="UP000035963">
    <property type="component" value="Unassembled WGS sequence"/>
</dbReference>
<dbReference type="InterPro" id="IPR001851">
    <property type="entry name" value="ABC_transp_permease"/>
</dbReference>
<evidence type="ECO:0000256" key="2">
    <source>
        <dbReference type="ARBA" id="ARBA00022448"/>
    </source>
</evidence>
<dbReference type="PANTHER" id="PTHR11795:SF371">
    <property type="entry name" value="HIGH-AFFINITY BRANCHED-CHAIN AMINO ACID TRANSPORT SYSTEM PERMEASE PROTEIN LIVH"/>
    <property type="match status" value="1"/>
</dbReference>
<dbReference type="InterPro" id="IPR052157">
    <property type="entry name" value="BCAA_transport_permease"/>
</dbReference>
<feature type="transmembrane region" description="Helical" evidence="10">
    <location>
        <begin position="195"/>
        <end position="217"/>
    </location>
</feature>
<gene>
    <name evidence="11" type="ORF">EOS_06025</name>
</gene>
<feature type="transmembrane region" description="Helical" evidence="10">
    <location>
        <begin position="144"/>
        <end position="166"/>
    </location>
</feature>
<evidence type="ECO:0000256" key="6">
    <source>
        <dbReference type="ARBA" id="ARBA00022970"/>
    </source>
</evidence>